<feature type="domain" description="Translation initiation factor IF- 2" evidence="3">
    <location>
        <begin position="29"/>
        <end position="95"/>
    </location>
</feature>
<dbReference type="SUPFAM" id="SSF50447">
    <property type="entry name" value="Translation proteins"/>
    <property type="match status" value="1"/>
</dbReference>
<comment type="caution">
    <text evidence="4">The sequence shown here is derived from an EMBL/GenBank/DDBJ whole genome shotgun (WGS) entry which is preliminary data.</text>
</comment>
<dbReference type="EMBL" id="LSYV01000232">
    <property type="protein sequence ID" value="KXZ41962.1"/>
    <property type="molecule type" value="Genomic_DNA"/>
</dbReference>
<proteinExistence type="predicted"/>
<dbReference type="InterPro" id="IPR036925">
    <property type="entry name" value="TIF_IF2_dom3_sf"/>
</dbReference>
<accession>A0A150FWH2</accession>
<evidence type="ECO:0000256" key="2">
    <source>
        <dbReference type="ARBA" id="ARBA00023134"/>
    </source>
</evidence>
<organism evidence="4 5">
    <name type="scientific">Gonium pectorale</name>
    <name type="common">Green alga</name>
    <dbReference type="NCBI Taxonomy" id="33097"/>
    <lineage>
        <taxon>Eukaryota</taxon>
        <taxon>Viridiplantae</taxon>
        <taxon>Chlorophyta</taxon>
        <taxon>core chlorophytes</taxon>
        <taxon>Chlorophyceae</taxon>
        <taxon>CS clade</taxon>
        <taxon>Chlamydomonadales</taxon>
        <taxon>Volvocaceae</taxon>
        <taxon>Gonium</taxon>
    </lineage>
</organism>
<sequence length="223" mass="22279">MEAVLAMVEALATEQQQAAAVAAAGGGGYVGLKVVYSGVGPLSASDLHLAMAAGAHVVLFNTGVGAKLEATLKAAQSSGVRLLSHNIVYSLLDAIRAEVAAAREQGAAASAGGGAAAAALVEVGSAEVLATFPLTSGSKRIKDGRIAGVRVLSGELTHGSSELWRVLRGDEVLWEGPASSLRQHKQDVGAVAAGGEAGVVLGGGVFSDFQRGDRLVCLRRGGG</sequence>
<keyword evidence="1" id="KW-0547">Nucleotide-binding</keyword>
<dbReference type="OrthoDB" id="545566at2759"/>
<dbReference type="GO" id="GO:0003743">
    <property type="term" value="F:translation initiation factor activity"/>
    <property type="evidence" value="ECO:0007669"/>
    <property type="project" value="TreeGrafter"/>
</dbReference>
<dbReference type="Proteomes" id="UP000075714">
    <property type="component" value="Unassembled WGS sequence"/>
</dbReference>
<dbReference type="Gene3D" id="3.40.50.10050">
    <property type="entry name" value="Translation initiation factor IF- 2, domain 3"/>
    <property type="match status" value="1"/>
</dbReference>
<dbReference type="AlphaFoldDB" id="A0A150FWH2"/>
<keyword evidence="5" id="KW-1185">Reference proteome</keyword>
<dbReference type="PANTHER" id="PTHR43381:SF20">
    <property type="entry name" value="TRANSLATION INITIATION FACTOR IF-2, MITOCHONDRIAL"/>
    <property type="match status" value="1"/>
</dbReference>
<name>A0A150FWH2_GONPE</name>
<dbReference type="InterPro" id="IPR023115">
    <property type="entry name" value="TIF_IF2_dom3"/>
</dbReference>
<evidence type="ECO:0000313" key="4">
    <source>
        <dbReference type="EMBL" id="KXZ41962.1"/>
    </source>
</evidence>
<gene>
    <name evidence="4" type="ORF">GPECTOR_233g535</name>
</gene>
<protein>
    <recommendedName>
        <fullName evidence="3">Translation initiation factor IF- 2 domain-containing protein</fullName>
    </recommendedName>
</protein>
<dbReference type="InterPro" id="IPR015760">
    <property type="entry name" value="TIF_IF2"/>
</dbReference>
<keyword evidence="2" id="KW-0342">GTP-binding</keyword>
<dbReference type="InterPro" id="IPR009000">
    <property type="entry name" value="Transl_B-barrel_sf"/>
</dbReference>
<dbReference type="GO" id="GO:0005737">
    <property type="term" value="C:cytoplasm"/>
    <property type="evidence" value="ECO:0007669"/>
    <property type="project" value="TreeGrafter"/>
</dbReference>
<dbReference type="STRING" id="33097.A0A150FWH2"/>
<dbReference type="PANTHER" id="PTHR43381">
    <property type="entry name" value="TRANSLATION INITIATION FACTOR IF-2-RELATED"/>
    <property type="match status" value="1"/>
</dbReference>
<evidence type="ECO:0000256" key="1">
    <source>
        <dbReference type="ARBA" id="ARBA00022741"/>
    </source>
</evidence>
<dbReference type="GO" id="GO:0005525">
    <property type="term" value="F:GTP binding"/>
    <property type="evidence" value="ECO:0007669"/>
    <property type="project" value="UniProtKB-KW"/>
</dbReference>
<dbReference type="SUPFAM" id="SSF52156">
    <property type="entry name" value="Initiation factor IF2/eIF5b, domain 3"/>
    <property type="match status" value="1"/>
</dbReference>
<dbReference type="Pfam" id="PF11987">
    <property type="entry name" value="IF-2"/>
    <property type="match status" value="1"/>
</dbReference>
<dbReference type="Gene3D" id="2.40.30.10">
    <property type="entry name" value="Translation factors"/>
    <property type="match status" value="1"/>
</dbReference>
<evidence type="ECO:0000259" key="3">
    <source>
        <dbReference type="Pfam" id="PF11987"/>
    </source>
</evidence>
<evidence type="ECO:0000313" key="5">
    <source>
        <dbReference type="Proteomes" id="UP000075714"/>
    </source>
</evidence>
<reference evidence="5" key="1">
    <citation type="journal article" date="2016" name="Nat. Commun.">
        <title>The Gonium pectorale genome demonstrates co-option of cell cycle regulation during the evolution of multicellularity.</title>
        <authorList>
            <person name="Hanschen E.R."/>
            <person name="Marriage T.N."/>
            <person name="Ferris P.J."/>
            <person name="Hamaji T."/>
            <person name="Toyoda A."/>
            <person name="Fujiyama A."/>
            <person name="Neme R."/>
            <person name="Noguchi H."/>
            <person name="Minakuchi Y."/>
            <person name="Suzuki M."/>
            <person name="Kawai-Toyooka H."/>
            <person name="Smith D.R."/>
            <person name="Sparks H."/>
            <person name="Anderson J."/>
            <person name="Bakaric R."/>
            <person name="Luria V."/>
            <person name="Karger A."/>
            <person name="Kirschner M.W."/>
            <person name="Durand P.M."/>
            <person name="Michod R.E."/>
            <person name="Nozaki H."/>
            <person name="Olson B.J."/>
        </authorList>
    </citation>
    <scope>NUCLEOTIDE SEQUENCE [LARGE SCALE GENOMIC DNA]</scope>
    <source>
        <strain evidence="5">NIES-2863</strain>
    </source>
</reference>